<protein>
    <submittedName>
        <fullName evidence="1">Uncharacterized protein</fullName>
    </submittedName>
</protein>
<dbReference type="Proteomes" id="UP001204144">
    <property type="component" value="Unassembled WGS sequence"/>
</dbReference>
<evidence type="ECO:0000313" key="1">
    <source>
        <dbReference type="EMBL" id="MCP9764790.1"/>
    </source>
</evidence>
<gene>
    <name evidence="1" type="ORF">EGI31_17765</name>
</gene>
<reference evidence="1 2" key="1">
    <citation type="submission" date="2018-11" db="EMBL/GenBank/DDBJ databases">
        <title>Novel bacteria species description.</title>
        <authorList>
            <person name="Han J.-H."/>
        </authorList>
    </citation>
    <scope>NUCLEOTIDE SEQUENCE [LARGE SCALE GENOMIC DNA]</scope>
    <source>
        <strain evidence="1 2">KCTC23259</strain>
    </source>
</reference>
<keyword evidence="2" id="KW-1185">Reference proteome</keyword>
<accession>A0AAE3H7Z7</accession>
<name>A0AAE3H7Z7_9BACT</name>
<sequence length="119" mass="13490">MKGGKKILIDSATRISELMNGFNTAFPFLRIEIYRKGEAVSLGHRDFVVFEIANIVNPKGFAIEGDMKVNEIEKLFLENLGLEISIFRKMGTSEVETTYTSLWTLNHQNNKGEEIHLAI</sequence>
<dbReference type="EMBL" id="RJUF01000176">
    <property type="protein sequence ID" value="MCP9764790.1"/>
    <property type="molecule type" value="Genomic_DNA"/>
</dbReference>
<comment type="caution">
    <text evidence="1">The sequence shown here is derived from an EMBL/GenBank/DDBJ whole genome shotgun (WGS) entry which is preliminary data.</text>
</comment>
<organism evidence="1 2">
    <name type="scientific">Lacihabitans soyangensis</name>
    <dbReference type="NCBI Taxonomy" id="869394"/>
    <lineage>
        <taxon>Bacteria</taxon>
        <taxon>Pseudomonadati</taxon>
        <taxon>Bacteroidota</taxon>
        <taxon>Cytophagia</taxon>
        <taxon>Cytophagales</taxon>
        <taxon>Leadbetterellaceae</taxon>
        <taxon>Lacihabitans</taxon>
    </lineage>
</organism>
<dbReference type="AlphaFoldDB" id="A0AAE3H7Z7"/>
<dbReference type="RefSeq" id="WP_255038478.1">
    <property type="nucleotide sequence ID" value="NZ_RJUF01000176.1"/>
</dbReference>
<proteinExistence type="predicted"/>
<evidence type="ECO:0000313" key="2">
    <source>
        <dbReference type="Proteomes" id="UP001204144"/>
    </source>
</evidence>